<dbReference type="Proteomes" id="UP000232163">
    <property type="component" value="Unassembled WGS sequence"/>
</dbReference>
<gene>
    <name evidence="1" type="ORF">B5P45_26655</name>
</gene>
<protein>
    <submittedName>
        <fullName evidence="1">Uncharacterized protein</fullName>
    </submittedName>
</protein>
<comment type="caution">
    <text evidence="1">The sequence shown here is derived from an EMBL/GenBank/DDBJ whole genome shotgun (WGS) entry which is preliminary data.</text>
</comment>
<dbReference type="EMBL" id="MZMT01000055">
    <property type="protein sequence ID" value="PIO41801.1"/>
    <property type="molecule type" value="Genomic_DNA"/>
</dbReference>
<reference evidence="2" key="1">
    <citation type="journal article" date="2017" name="Int J Environ Stud">
        <title>Does the Miocene-Pliocene relict legume Oxytropis triphylla form nitrogen-fixing nodules with a combination of bacterial strains?</title>
        <authorList>
            <person name="Safronova V."/>
            <person name="Belimov A."/>
            <person name="Sazanova A."/>
            <person name="Kuznetsova I."/>
            <person name="Popova J."/>
            <person name="Andronov E."/>
            <person name="Verkhozina A."/>
            <person name="Tikhonovich I."/>
        </authorList>
    </citation>
    <scope>NUCLEOTIDE SEQUENCE [LARGE SCALE GENOMIC DNA]</scope>
    <source>
        <strain evidence="2">Tri-38</strain>
    </source>
</reference>
<accession>A0A2N9VQN3</accession>
<proteinExistence type="predicted"/>
<dbReference type="OrthoDB" id="8746011at2"/>
<sequence length="239" mass="27249">MIDLLNKVLAAHGGLECWNSFEKASTTIVSGGELWGMKGIEADATPRRVTAAIHHEWANIVPYGNPDWRMTFVPERVVIETTDGATIAERDDPRAAFASHTLSTPWDPLHRAYFNGYAMWTYLNTPFLMALPGFQTEEVAAWEEEGEMWRVLRTTFPEAIESHCPVQDFYFGPDFLLRRHDYHVDISGSFPAAQYVHDIAEADGIKFPTKRRAHPLDADGRPDRDRTYVWIDLDEYAMS</sequence>
<organism evidence="1 2">
    <name type="scientific">Phyllobacterium zundukense</name>
    <dbReference type="NCBI Taxonomy" id="1867719"/>
    <lineage>
        <taxon>Bacteria</taxon>
        <taxon>Pseudomonadati</taxon>
        <taxon>Pseudomonadota</taxon>
        <taxon>Alphaproteobacteria</taxon>
        <taxon>Hyphomicrobiales</taxon>
        <taxon>Phyllobacteriaceae</taxon>
        <taxon>Phyllobacterium</taxon>
    </lineage>
</organism>
<evidence type="ECO:0000313" key="1">
    <source>
        <dbReference type="EMBL" id="PIO41801.1"/>
    </source>
</evidence>
<name>A0A2N9VQN3_9HYPH</name>
<dbReference type="RefSeq" id="WP_100001787.1">
    <property type="nucleotide sequence ID" value="NZ_CP017941.1"/>
</dbReference>
<evidence type="ECO:0000313" key="2">
    <source>
        <dbReference type="Proteomes" id="UP000232163"/>
    </source>
</evidence>
<keyword evidence="2" id="KW-1185">Reference proteome</keyword>
<dbReference type="AlphaFoldDB" id="A0A2N9VQN3"/>
<dbReference type="KEGG" id="pht:BLM14_20350"/>